<protein>
    <submittedName>
        <fullName evidence="2">Uncharacterized protein</fullName>
    </submittedName>
</protein>
<name>A0A3P7IHM9_STRVU</name>
<dbReference type="Proteomes" id="UP000270094">
    <property type="component" value="Unassembled WGS sequence"/>
</dbReference>
<evidence type="ECO:0000313" key="3">
    <source>
        <dbReference type="Proteomes" id="UP000270094"/>
    </source>
</evidence>
<organism evidence="2 3">
    <name type="scientific">Strongylus vulgaris</name>
    <name type="common">Blood worm</name>
    <dbReference type="NCBI Taxonomy" id="40348"/>
    <lineage>
        <taxon>Eukaryota</taxon>
        <taxon>Metazoa</taxon>
        <taxon>Ecdysozoa</taxon>
        <taxon>Nematoda</taxon>
        <taxon>Chromadorea</taxon>
        <taxon>Rhabditida</taxon>
        <taxon>Rhabditina</taxon>
        <taxon>Rhabditomorpha</taxon>
        <taxon>Strongyloidea</taxon>
        <taxon>Strongylidae</taxon>
        <taxon>Strongylus</taxon>
    </lineage>
</organism>
<dbReference type="AlphaFoldDB" id="A0A3P7IHM9"/>
<dbReference type="InterPro" id="IPR038765">
    <property type="entry name" value="Papain-like_cys_pep_sf"/>
</dbReference>
<keyword evidence="3" id="KW-1185">Reference proteome</keyword>
<reference evidence="2 3" key="1">
    <citation type="submission" date="2018-11" db="EMBL/GenBank/DDBJ databases">
        <authorList>
            <consortium name="Pathogen Informatics"/>
        </authorList>
    </citation>
    <scope>NUCLEOTIDE SEQUENCE [LARGE SCALE GENOMIC DNA]</scope>
</reference>
<accession>A0A3P7IHM9</accession>
<sequence length="93" mass="10421">MSNFFNSLAQPFSLSPHLGRASLGAGGEGGSAGKNRFYEDTDDNRHFTAALRLGNEQQDAQEFSLVLFDALDRNLPKHPHGSEIRERIRERYS</sequence>
<dbReference type="SUPFAM" id="SSF54001">
    <property type="entry name" value="Cysteine proteinases"/>
    <property type="match status" value="1"/>
</dbReference>
<dbReference type="EMBL" id="UYYB01026882">
    <property type="protein sequence ID" value="VDM72721.1"/>
    <property type="molecule type" value="Genomic_DNA"/>
</dbReference>
<evidence type="ECO:0000256" key="1">
    <source>
        <dbReference type="SAM" id="MobiDB-lite"/>
    </source>
</evidence>
<feature type="non-terminal residue" evidence="2">
    <location>
        <position position="93"/>
    </location>
</feature>
<dbReference type="OrthoDB" id="289038at2759"/>
<gene>
    <name evidence="2" type="ORF">SVUK_LOCUS7719</name>
</gene>
<evidence type="ECO:0000313" key="2">
    <source>
        <dbReference type="EMBL" id="VDM72721.1"/>
    </source>
</evidence>
<proteinExistence type="predicted"/>
<feature type="region of interest" description="Disordered" evidence="1">
    <location>
        <begin position="19"/>
        <end position="39"/>
    </location>
</feature>